<reference evidence="2" key="1">
    <citation type="journal article" date="2019" name="Int. J. Syst. Evol. Microbiol.">
        <title>The Global Catalogue of Microorganisms (GCM) 10K type strain sequencing project: providing services to taxonomists for standard genome sequencing and annotation.</title>
        <authorList>
            <consortium name="The Broad Institute Genomics Platform"/>
            <consortium name="The Broad Institute Genome Sequencing Center for Infectious Disease"/>
            <person name="Wu L."/>
            <person name="Ma J."/>
        </authorList>
    </citation>
    <scope>NUCLEOTIDE SEQUENCE [LARGE SCALE GENOMIC DNA]</scope>
    <source>
        <strain evidence="2">JCM 16545</strain>
    </source>
</reference>
<sequence length="229" mass="25766">MTAVEVSADSGVACRTIRRWVKEFAAIGLEGLGRKKRNDTAKRRKLKEELLELTLALALQKPPLTIAAIHRKVATIAQKKSCKPPAYATVYGVVKSISPALLTLAHEGGKAYGQKYELIYRRECSRSNQVWQADHTQLDIYILDGKGKEHRPWLTIVMDDYSRPVSGYYLSLEAHRALCTQRLRYGKLFGEKRSHSGKCVVYLLFYTLTTAVTSPLCISSRCVPDPKPR</sequence>
<keyword evidence="2" id="KW-1185">Reference proteome</keyword>
<dbReference type="InterPro" id="IPR036397">
    <property type="entry name" value="RNaseH_sf"/>
</dbReference>
<comment type="caution">
    <text evidence="1">The sequence shown here is derived from an EMBL/GenBank/DDBJ whole genome shotgun (WGS) entry which is preliminary data.</text>
</comment>
<organism evidence="1 2">
    <name type="scientific">Pontibacter silvestris</name>
    <dbReference type="NCBI Taxonomy" id="2305183"/>
    <lineage>
        <taxon>Bacteria</taxon>
        <taxon>Pseudomonadati</taxon>
        <taxon>Bacteroidota</taxon>
        <taxon>Cytophagia</taxon>
        <taxon>Cytophagales</taxon>
        <taxon>Hymenobacteraceae</taxon>
        <taxon>Pontibacter</taxon>
    </lineage>
</organism>
<dbReference type="RefSeq" id="WP_229962201.1">
    <property type="nucleotide sequence ID" value="NZ_JAJJWI010000019.1"/>
</dbReference>
<name>A0ABW4WT64_9BACT</name>
<dbReference type="Gene3D" id="1.10.10.60">
    <property type="entry name" value="Homeodomain-like"/>
    <property type="match status" value="1"/>
</dbReference>
<protein>
    <recommendedName>
        <fullName evidence="3">Integrase catalytic domain-containing protein</fullName>
    </recommendedName>
</protein>
<dbReference type="SUPFAM" id="SSF53098">
    <property type="entry name" value="Ribonuclease H-like"/>
    <property type="match status" value="1"/>
</dbReference>
<evidence type="ECO:0000313" key="1">
    <source>
        <dbReference type="EMBL" id="MFD2065959.1"/>
    </source>
</evidence>
<evidence type="ECO:0008006" key="3">
    <source>
        <dbReference type="Google" id="ProtNLM"/>
    </source>
</evidence>
<evidence type="ECO:0000313" key="2">
    <source>
        <dbReference type="Proteomes" id="UP001597369"/>
    </source>
</evidence>
<gene>
    <name evidence="1" type="ORF">ACFSKU_03630</name>
</gene>
<dbReference type="InterPro" id="IPR009057">
    <property type="entry name" value="Homeodomain-like_sf"/>
</dbReference>
<dbReference type="EMBL" id="JBHUHV010000014">
    <property type="protein sequence ID" value="MFD2065959.1"/>
    <property type="molecule type" value="Genomic_DNA"/>
</dbReference>
<proteinExistence type="predicted"/>
<dbReference type="Proteomes" id="UP001597369">
    <property type="component" value="Unassembled WGS sequence"/>
</dbReference>
<dbReference type="InterPro" id="IPR012337">
    <property type="entry name" value="RNaseH-like_sf"/>
</dbReference>
<dbReference type="Gene3D" id="3.30.420.10">
    <property type="entry name" value="Ribonuclease H-like superfamily/Ribonuclease H"/>
    <property type="match status" value="1"/>
</dbReference>
<accession>A0ABW4WT64</accession>
<dbReference type="SUPFAM" id="SSF46689">
    <property type="entry name" value="Homeodomain-like"/>
    <property type="match status" value="1"/>
</dbReference>